<evidence type="ECO:0000259" key="4">
    <source>
        <dbReference type="Pfam" id="PF04167"/>
    </source>
</evidence>
<evidence type="ECO:0000313" key="5">
    <source>
        <dbReference type="EMBL" id="KFB07314.1"/>
    </source>
</evidence>
<dbReference type="Pfam" id="PF04167">
    <property type="entry name" value="DUF402"/>
    <property type="match status" value="1"/>
</dbReference>
<evidence type="ECO:0000313" key="6">
    <source>
        <dbReference type="Proteomes" id="UP000028523"/>
    </source>
</evidence>
<protein>
    <submittedName>
        <fullName evidence="5">Ribonuclease G/E-associated protein</fullName>
    </submittedName>
</protein>
<evidence type="ECO:0000256" key="3">
    <source>
        <dbReference type="ARBA" id="ARBA00022842"/>
    </source>
</evidence>
<sequence length="182" mass="22265">MISVRKKIMVHAYKRNGWLYRVWEFPKVVAMTDEYICVSLYNSRVITNEKNSSRNFHSKNLKPSFWFFFYDKWYNIIATLTPNDTLNYYVNFASPFIHEEEAIKYYDFDVDIKMKNNVLDEYKILDLDEYDENKVAYRYEKQILSQIEKTLKLFQDESFRKSIFEKINIDLINEYIKIEQQE</sequence>
<dbReference type="AlphaFoldDB" id="A0A084U2X8"/>
<dbReference type="PANTHER" id="PTHR39159:SF1">
    <property type="entry name" value="UPF0374 PROTEIN YGAC"/>
    <property type="match status" value="1"/>
</dbReference>
<dbReference type="InterPro" id="IPR016882">
    <property type="entry name" value="SA1684"/>
</dbReference>
<dbReference type="PIRSF" id="PIRSF028345">
    <property type="entry name" value="UCP028345"/>
    <property type="match status" value="1"/>
</dbReference>
<dbReference type="GO" id="GO:0046872">
    <property type="term" value="F:metal ion binding"/>
    <property type="evidence" value="ECO:0007669"/>
    <property type="project" value="UniProtKB-KW"/>
</dbReference>
<dbReference type="SUPFAM" id="SSF159234">
    <property type="entry name" value="FomD-like"/>
    <property type="match status" value="1"/>
</dbReference>
<name>A0A084U2X8_MALIO</name>
<dbReference type="RefSeq" id="WP_004024952.1">
    <property type="nucleotide sequence ID" value="NZ_AWQU01000086.1"/>
</dbReference>
<dbReference type="GO" id="GO:0016787">
    <property type="term" value="F:hydrolase activity"/>
    <property type="evidence" value="ECO:0007669"/>
    <property type="project" value="UniProtKB-KW"/>
</dbReference>
<keyword evidence="1" id="KW-0479">Metal-binding</keyword>
<accession>A0A084U2X8</accession>
<organism evidence="5 6">
    <name type="scientific">Malacoplasma iowae DK-CPA</name>
    <dbReference type="NCBI Taxonomy" id="1394179"/>
    <lineage>
        <taxon>Bacteria</taxon>
        <taxon>Bacillati</taxon>
        <taxon>Mycoplasmatota</taxon>
        <taxon>Mycoplasmoidales</taxon>
        <taxon>Mycoplasmoidaceae</taxon>
        <taxon>Malacoplasma</taxon>
    </lineage>
</organism>
<dbReference type="InterPro" id="IPR007295">
    <property type="entry name" value="DUF402"/>
</dbReference>
<gene>
    <name evidence="5" type="ORF">P271_145</name>
</gene>
<dbReference type="EMBL" id="AWQU01000086">
    <property type="protein sequence ID" value="KFB07314.1"/>
    <property type="molecule type" value="Genomic_DNA"/>
</dbReference>
<proteinExistence type="predicted"/>
<keyword evidence="3" id="KW-0460">Magnesium</keyword>
<keyword evidence="2" id="KW-0378">Hydrolase</keyword>
<feature type="domain" description="DUF402" evidence="4">
    <location>
        <begin position="16"/>
        <end position="151"/>
    </location>
</feature>
<comment type="caution">
    <text evidence="5">The sequence shown here is derived from an EMBL/GenBank/DDBJ whole genome shotgun (WGS) entry which is preliminary data.</text>
</comment>
<reference evidence="5 6" key="1">
    <citation type="journal article" date="2014" name="PLoS ONE">
        <title>Reduction of Hydrogen Peroxide Accumulation and Toxicity by a Catalase from Mycoplasma iowae.</title>
        <authorList>
            <person name="Pritchard R.E."/>
            <person name="Prassinos A.J."/>
            <person name="Osborne J.D."/>
            <person name="Raviv Z."/>
            <person name="Balish M.F."/>
        </authorList>
    </citation>
    <scope>NUCLEOTIDE SEQUENCE [LARGE SCALE GENOMIC DNA]</scope>
    <source>
        <strain evidence="5 6">DK-CPA</strain>
    </source>
</reference>
<dbReference type="Gene3D" id="2.40.380.10">
    <property type="entry name" value="FomD-like"/>
    <property type="match status" value="1"/>
</dbReference>
<keyword evidence="6" id="KW-1185">Reference proteome</keyword>
<evidence type="ECO:0000256" key="2">
    <source>
        <dbReference type="ARBA" id="ARBA00022801"/>
    </source>
</evidence>
<dbReference type="PANTHER" id="PTHR39159">
    <property type="match status" value="1"/>
</dbReference>
<dbReference type="InterPro" id="IPR035930">
    <property type="entry name" value="FomD-like_sf"/>
</dbReference>
<dbReference type="InterPro" id="IPR050212">
    <property type="entry name" value="Ntdp-like"/>
</dbReference>
<dbReference type="Proteomes" id="UP000028523">
    <property type="component" value="Unassembled WGS sequence"/>
</dbReference>
<evidence type="ECO:0000256" key="1">
    <source>
        <dbReference type="ARBA" id="ARBA00022723"/>
    </source>
</evidence>